<name>A0A0L7KY03_OPEBR</name>
<dbReference type="GO" id="GO:0005246">
    <property type="term" value="F:calcium channel regulator activity"/>
    <property type="evidence" value="ECO:0007669"/>
    <property type="project" value="InterPro"/>
</dbReference>
<feature type="region of interest" description="Disordered" evidence="2">
    <location>
        <begin position="324"/>
        <end position="345"/>
    </location>
</feature>
<keyword evidence="5" id="KW-1185">Reference proteome</keyword>
<dbReference type="EMBL" id="JTDY01004623">
    <property type="protein sequence ID" value="KOB67931.1"/>
    <property type="molecule type" value="Genomic_DNA"/>
</dbReference>
<dbReference type="GO" id="GO:0002115">
    <property type="term" value="P:store-operated calcium entry"/>
    <property type="evidence" value="ECO:0007669"/>
    <property type="project" value="TreeGrafter"/>
</dbReference>
<feature type="coiled-coil region" evidence="1">
    <location>
        <begin position="223"/>
        <end position="287"/>
    </location>
</feature>
<comment type="caution">
    <text evidence="4">The sequence shown here is derived from an EMBL/GenBank/DDBJ whole genome shotgun (WGS) entry which is preliminary data.</text>
</comment>
<dbReference type="Gene3D" id="1.20.5.340">
    <property type="match status" value="1"/>
</dbReference>
<keyword evidence="1" id="KW-0175">Coiled coil</keyword>
<feature type="coiled-coil region" evidence="1">
    <location>
        <begin position="48"/>
        <end position="75"/>
    </location>
</feature>
<evidence type="ECO:0000313" key="4">
    <source>
        <dbReference type="EMBL" id="KOB67931.1"/>
    </source>
</evidence>
<dbReference type="PANTHER" id="PTHR15136:SF5">
    <property type="entry name" value="STROMAL INTERACTION MOLECULE HOMOLOG"/>
    <property type="match status" value="1"/>
</dbReference>
<dbReference type="GO" id="GO:0006874">
    <property type="term" value="P:intracellular calcium ion homeostasis"/>
    <property type="evidence" value="ECO:0007669"/>
    <property type="project" value="TreeGrafter"/>
</dbReference>
<dbReference type="AlphaFoldDB" id="A0A0L7KY03"/>
<accession>A0A0L7KY03</accession>
<dbReference type="InterPro" id="IPR013761">
    <property type="entry name" value="SAM/pointed_sf"/>
</dbReference>
<reference evidence="4 5" key="1">
    <citation type="journal article" date="2015" name="Genome Biol. Evol.">
        <title>The genome of winter moth (Operophtera brumata) provides a genomic perspective on sexual dimorphism and phenology.</title>
        <authorList>
            <person name="Derks M.F."/>
            <person name="Smit S."/>
            <person name="Salis L."/>
            <person name="Schijlen E."/>
            <person name="Bossers A."/>
            <person name="Mateman C."/>
            <person name="Pijl A.S."/>
            <person name="de Ridder D."/>
            <person name="Groenen M.A."/>
            <person name="Visser M.E."/>
            <person name="Megens H.J."/>
        </authorList>
    </citation>
    <scope>NUCLEOTIDE SEQUENCE [LARGE SCALE GENOMIC DNA]</scope>
    <source>
        <strain evidence="4">WM2013NL</strain>
        <tissue evidence="4">Head and thorax</tissue>
    </source>
</reference>
<dbReference type="Pfam" id="PF16533">
    <property type="entry name" value="SOAR"/>
    <property type="match status" value="1"/>
</dbReference>
<evidence type="ECO:0000259" key="3">
    <source>
        <dbReference type="Pfam" id="PF16533"/>
    </source>
</evidence>
<evidence type="ECO:0000313" key="5">
    <source>
        <dbReference type="Proteomes" id="UP000037510"/>
    </source>
</evidence>
<dbReference type="Proteomes" id="UP000037510">
    <property type="component" value="Unassembled WGS sequence"/>
</dbReference>
<protein>
    <submittedName>
        <fullName evidence="4">Stromal interaction molecule 1</fullName>
    </submittedName>
</protein>
<dbReference type="PANTHER" id="PTHR15136">
    <property type="entry name" value="STROMAL INTERACTION MOLECULE HOMOLOG"/>
    <property type="match status" value="1"/>
</dbReference>
<sequence length="364" mass="41432">MQYLSNILGIKDPIHKQKLALKAMDVVLFGPPKALRAGRASRNQLQRMLRDMEQLRKAELALDDMQKELEKARLEQLREAGDTPLLNSTSSDLEVIQLKAEVENNLEKKLREAGDTPLLNATSSDLEVIQLKAEVEKKFREAGDTPLLNSTSSDLEVIQLKAEVEKNLEKKLREAGETPLLNSTSSDLEVIQLKAEVEKNLEKKLREEGETPLLNSTSSDLKVIQLKAEVEMLRQELRRAEGELEDRCWAPPQGLQQWLQLTHEVENRAYLRKKQQADMQLQQAREAERMHRWKQIERMCGFNIINNNGLQYLETALYRNANGQPRGRVRMSSSQDDLSMGDDTSLCGSGKALDDASLFHEHVE</sequence>
<dbReference type="GO" id="GO:0005509">
    <property type="term" value="F:calcium ion binding"/>
    <property type="evidence" value="ECO:0007669"/>
    <property type="project" value="TreeGrafter"/>
</dbReference>
<evidence type="ECO:0000256" key="2">
    <source>
        <dbReference type="SAM" id="MobiDB-lite"/>
    </source>
</evidence>
<feature type="domain" description="STIM1/2 Orai1-activating region" evidence="3">
    <location>
        <begin position="249"/>
        <end position="287"/>
    </location>
</feature>
<dbReference type="InterPro" id="IPR032393">
    <property type="entry name" value="SOAR_STIM1/2"/>
</dbReference>
<evidence type="ECO:0000256" key="1">
    <source>
        <dbReference type="SAM" id="Coils"/>
    </source>
</evidence>
<dbReference type="GO" id="GO:0005783">
    <property type="term" value="C:endoplasmic reticulum"/>
    <property type="evidence" value="ECO:0007669"/>
    <property type="project" value="TreeGrafter"/>
</dbReference>
<dbReference type="Gene3D" id="1.10.150.50">
    <property type="entry name" value="Transcription Factor, Ets-1"/>
    <property type="match status" value="1"/>
</dbReference>
<dbReference type="InterPro" id="IPR037608">
    <property type="entry name" value="STIM1/2"/>
</dbReference>
<organism evidence="4 5">
    <name type="scientific">Operophtera brumata</name>
    <name type="common">Winter moth</name>
    <name type="synonym">Phalaena brumata</name>
    <dbReference type="NCBI Taxonomy" id="104452"/>
    <lineage>
        <taxon>Eukaryota</taxon>
        <taxon>Metazoa</taxon>
        <taxon>Ecdysozoa</taxon>
        <taxon>Arthropoda</taxon>
        <taxon>Hexapoda</taxon>
        <taxon>Insecta</taxon>
        <taxon>Pterygota</taxon>
        <taxon>Neoptera</taxon>
        <taxon>Endopterygota</taxon>
        <taxon>Lepidoptera</taxon>
        <taxon>Glossata</taxon>
        <taxon>Ditrysia</taxon>
        <taxon>Geometroidea</taxon>
        <taxon>Geometridae</taxon>
        <taxon>Larentiinae</taxon>
        <taxon>Operophtera</taxon>
    </lineage>
</organism>
<dbReference type="Gene3D" id="1.10.287.3550">
    <property type="match status" value="2"/>
</dbReference>
<dbReference type="GO" id="GO:0005886">
    <property type="term" value="C:plasma membrane"/>
    <property type="evidence" value="ECO:0007669"/>
    <property type="project" value="TreeGrafter"/>
</dbReference>
<dbReference type="STRING" id="104452.A0A0L7KY03"/>
<gene>
    <name evidence="4" type="ORF">OBRU01_19057</name>
</gene>
<proteinExistence type="predicted"/>